<dbReference type="RefSeq" id="WP_258384703.1">
    <property type="nucleotide sequence ID" value="NZ_CP091430.1"/>
</dbReference>
<feature type="domain" description="Spore protein YkvP/CgeB glycosyl transferase-like" evidence="2">
    <location>
        <begin position="223"/>
        <end position="373"/>
    </location>
</feature>
<keyword evidence="3" id="KW-0808">Transferase</keyword>
<dbReference type="EMBL" id="CP091430">
    <property type="protein sequence ID" value="UVI28615.1"/>
    <property type="molecule type" value="Genomic_DNA"/>
</dbReference>
<protein>
    <submittedName>
        <fullName evidence="3">Glycosyltransferase</fullName>
        <ecNumber evidence="3">2.4.-.-</ecNumber>
    </submittedName>
</protein>
<dbReference type="EC" id="2.4.-.-" evidence="3"/>
<dbReference type="GO" id="GO:0016757">
    <property type="term" value="F:glycosyltransferase activity"/>
    <property type="evidence" value="ECO:0007669"/>
    <property type="project" value="UniProtKB-KW"/>
</dbReference>
<dbReference type="Proteomes" id="UP001057877">
    <property type="component" value="Chromosome"/>
</dbReference>
<accession>A0ABY5S711</accession>
<dbReference type="InterPro" id="IPR024542">
    <property type="entry name" value="YkvP_N"/>
</dbReference>
<evidence type="ECO:0000313" key="3">
    <source>
        <dbReference type="EMBL" id="UVI28615.1"/>
    </source>
</evidence>
<evidence type="ECO:0000313" key="4">
    <source>
        <dbReference type="Proteomes" id="UP001057877"/>
    </source>
</evidence>
<dbReference type="InterPro" id="IPR055259">
    <property type="entry name" value="YkvP/CgeB_Glyco_trans-like"/>
</dbReference>
<dbReference type="Pfam" id="PF12996">
    <property type="entry name" value="DUF3880"/>
    <property type="match status" value="1"/>
</dbReference>
<reference evidence="3" key="1">
    <citation type="submission" date="2022-01" db="EMBL/GenBank/DDBJ databases">
        <title>Paenibacillus spongiae sp. nov., isolated from marine sponge.</title>
        <authorList>
            <person name="Li Z."/>
            <person name="Zhang M."/>
        </authorList>
    </citation>
    <scope>NUCLEOTIDE SEQUENCE</scope>
    <source>
        <strain evidence="3">PHS-Z3</strain>
    </source>
</reference>
<keyword evidence="3" id="KW-0328">Glycosyltransferase</keyword>
<keyword evidence="4" id="KW-1185">Reference proteome</keyword>
<gene>
    <name evidence="3" type="ORF">L1F29_24655</name>
</gene>
<evidence type="ECO:0000259" key="2">
    <source>
        <dbReference type="Pfam" id="PF13524"/>
    </source>
</evidence>
<organism evidence="3 4">
    <name type="scientific">Paenibacillus spongiae</name>
    <dbReference type="NCBI Taxonomy" id="2909671"/>
    <lineage>
        <taxon>Bacteria</taxon>
        <taxon>Bacillati</taxon>
        <taxon>Bacillota</taxon>
        <taxon>Bacilli</taxon>
        <taxon>Bacillales</taxon>
        <taxon>Paenibacillaceae</taxon>
        <taxon>Paenibacillus</taxon>
    </lineage>
</organism>
<proteinExistence type="predicted"/>
<evidence type="ECO:0000259" key="1">
    <source>
        <dbReference type="Pfam" id="PF12996"/>
    </source>
</evidence>
<dbReference type="Pfam" id="PF13524">
    <property type="entry name" value="Glyco_trans_1_2"/>
    <property type="match status" value="1"/>
</dbReference>
<feature type="domain" description="Spore protein YkvP N-terminal" evidence="1">
    <location>
        <begin position="136"/>
        <end position="208"/>
    </location>
</feature>
<name>A0ABY5S711_9BACL</name>
<sequence>MRTSEQTSQEQEVFLTEEIASKNGRDAGFRQGRNDGYRLGYCDAALRGLPVASEPIRDIKILYVTAGIGVPYPALDQAVIDALEGLISGLSVATPSDDVVAIAKKVQPDLVLVLNGVVLPADKVKQLRQSGFKTAVWFTDDPYYTDWTISIAPRYDYVFTLELNCLSFYRKLGCQHVYYLPFAVNPKVFHPKHVPTSYQSDICFIGTAFWNRVELIDRLAPILMDRRVVIAGWWWDRLKSYSQLSDKIKLGDWMTPMDTASYYNGAKIVINLHRSIHDDTINANTRKIEALSVNPRTFEISGCATLQLSDIRQDINNIYTPDKEIVTYASHDELIDKIDYYLSHEEERQEVALSGMMRTRREHTYHTRLNTMLSIIFP</sequence>
<dbReference type="SUPFAM" id="SSF53756">
    <property type="entry name" value="UDP-Glycosyltransferase/glycogen phosphorylase"/>
    <property type="match status" value="1"/>
</dbReference>